<dbReference type="Gene3D" id="6.10.250.1620">
    <property type="match status" value="1"/>
</dbReference>
<evidence type="ECO:0000256" key="6">
    <source>
        <dbReference type="ARBA" id="ARBA00012250"/>
    </source>
</evidence>
<comment type="subcellular location">
    <subcellularLocation>
        <location evidence="2">Vacuole</location>
    </subcellularLocation>
</comment>
<evidence type="ECO:0000256" key="13">
    <source>
        <dbReference type="ARBA" id="ARBA00032797"/>
    </source>
</evidence>
<dbReference type="PANTHER" id="PTHR10353">
    <property type="entry name" value="GLYCOSYL HYDROLASE"/>
    <property type="match status" value="1"/>
</dbReference>
<dbReference type="Pfam" id="PF01991">
    <property type="entry name" value="vATP-synt_E"/>
    <property type="match status" value="1"/>
</dbReference>
<gene>
    <name evidence="17" type="ORF">BRAPAZ1V2_A03P29180.2</name>
</gene>
<evidence type="ECO:0000313" key="17">
    <source>
        <dbReference type="EMBL" id="CAG7881575.1"/>
    </source>
</evidence>
<evidence type="ECO:0000256" key="4">
    <source>
        <dbReference type="ARBA" id="ARBA00010838"/>
    </source>
</evidence>
<feature type="compositionally biased region" description="Polar residues" evidence="16">
    <location>
        <begin position="1"/>
        <end position="17"/>
    </location>
</feature>
<sequence length="691" mass="78957">SLQSRCATDSSKPLQTSDRQRSPAKMNDVDVSSQIQQMVRFIRQEAEEKANEISVSAEEEFNIEKLQLVEAEKKKIRQDYEKKEKQADVRKKIDYSMQLNASRIKVLQAQDDIVNAMKDQAAKDLLNVSGDEDAYKQLLKDLIVQCLLRLKEPSVLLRCREEDLGLVESILDDAKEEYAGKANVHAPEVAVDTTIFLPPPPTSSDPHALHCSGGVVLASRDGKIVCENTLDARLDVAFRMKLPVKDVDVMGELNATGYRFSFAWSRIIPKGKVSRGVNQGGLDYYHKLIDALLEKNITPFVTLFHWDLPQTLQDEYEGFLDRQIIQDFKDYADLCFKEFGGKVKHWITINQLYTVPTRGYAIGTDAPGRCSPMVDTKHRCYGGNSSTEPYIVAHNQLLAHATVVDLYRTKYKFQKGKIGPVMITRWFLPYDESDPASIEAAERMNQFFHGWYMEPLTKGRYPDIMRQIVGSRLPNFTEEEAELVAGSYDFLGLNYYVTQYAQPKPNPYPSETHTAMMDAGVKLTYDNSRGEFLGPLFVEDKVNGNSYYYPKGIYYVMDYFKTKYGDPLIYVTENGDTPSSENREQAIADYKRIDYLCSHLCFLRKVIKEKGVNVRGYFAWALGDNYEFCKGFTVRFGLSYVNWDDLDDRNLKESGKWYQRFINGTAKNPVKQDFLRSSLSSQSQKKRLADA</sequence>
<dbReference type="InterPro" id="IPR002842">
    <property type="entry name" value="ATPase_V1_Esu"/>
</dbReference>
<dbReference type="FunFam" id="3.20.20.80:FF:000041">
    <property type="entry name" value="Beta-glucosidase 7"/>
    <property type="match status" value="1"/>
</dbReference>
<dbReference type="GO" id="GO:0005975">
    <property type="term" value="P:carbohydrate metabolic process"/>
    <property type="evidence" value="ECO:0007669"/>
    <property type="project" value="InterPro"/>
</dbReference>
<evidence type="ECO:0000256" key="7">
    <source>
        <dbReference type="ARBA" id="ARBA00022448"/>
    </source>
</evidence>
<dbReference type="HAMAP" id="MF_00311">
    <property type="entry name" value="ATP_synth_E_arch"/>
    <property type="match status" value="1"/>
</dbReference>
<keyword evidence="11" id="KW-0406">Ion transport</keyword>
<dbReference type="Proteomes" id="UP000694005">
    <property type="component" value="Chromosome A03"/>
</dbReference>
<comment type="similarity">
    <text evidence="3">Belongs to the V-ATPase E subunit family.</text>
</comment>
<dbReference type="GO" id="GO:0005773">
    <property type="term" value="C:vacuole"/>
    <property type="evidence" value="ECO:0007669"/>
    <property type="project" value="UniProtKB-SubCell"/>
</dbReference>
<dbReference type="InterPro" id="IPR017853">
    <property type="entry name" value="GH"/>
</dbReference>
<comment type="similarity">
    <text evidence="4 15">Belongs to the glycosyl hydrolase 1 family.</text>
</comment>
<dbReference type="SUPFAM" id="SSF51445">
    <property type="entry name" value="(Trans)glycosidases"/>
    <property type="match status" value="1"/>
</dbReference>
<name>A0A8D9LP27_BRACM</name>
<reference evidence="17 18" key="1">
    <citation type="submission" date="2021-07" db="EMBL/GenBank/DDBJ databases">
        <authorList>
            <consortium name="Genoscope - CEA"/>
            <person name="William W."/>
        </authorList>
    </citation>
    <scope>NUCLEOTIDE SEQUENCE [LARGE SCALE GENOMIC DNA]</scope>
</reference>
<dbReference type="Pfam" id="PF00232">
    <property type="entry name" value="Glyco_hydro_1"/>
    <property type="match status" value="1"/>
</dbReference>
<comment type="function">
    <text evidence="1">Degradation of glucosinolates (glucose residue linked by a thioglucoside bound to an amino acid derivative) to glucose, sulfate and any of the products: thiocyanates, isothiocyanates, nitriles, epithionitriles or oxazolidine-2-thiones.</text>
</comment>
<evidence type="ECO:0000256" key="15">
    <source>
        <dbReference type="RuleBase" id="RU003690"/>
    </source>
</evidence>
<dbReference type="PRINTS" id="PR00131">
    <property type="entry name" value="GLHYDRLASE1"/>
</dbReference>
<dbReference type="GO" id="GO:0046961">
    <property type="term" value="F:proton-transporting ATPase activity, rotational mechanism"/>
    <property type="evidence" value="ECO:0007669"/>
    <property type="project" value="InterPro"/>
</dbReference>
<protein>
    <recommendedName>
        <fullName evidence="6">thioglucosidase</fullName>
        <ecNumber evidence="6">3.2.1.147</ecNumber>
    </recommendedName>
    <alternativeName>
        <fullName evidence="12">Sinigrinase</fullName>
    </alternativeName>
    <alternativeName>
        <fullName evidence="13">Thioglucosidase</fullName>
    </alternativeName>
</protein>
<keyword evidence="7" id="KW-0813">Transport</keyword>
<evidence type="ECO:0000256" key="3">
    <source>
        <dbReference type="ARBA" id="ARBA00005901"/>
    </source>
</evidence>
<evidence type="ECO:0000313" key="18">
    <source>
        <dbReference type="Proteomes" id="UP000694005"/>
    </source>
</evidence>
<comment type="catalytic activity">
    <reaction evidence="14">
        <text>a thioglucoside + H2O = a sugar + a thiol.</text>
        <dbReference type="EC" id="3.2.1.147"/>
    </reaction>
</comment>
<keyword evidence="9" id="KW-0479">Metal-binding</keyword>
<dbReference type="GO" id="GO:0033178">
    <property type="term" value="C:proton-transporting two-sector ATPase complex, catalytic domain"/>
    <property type="evidence" value="ECO:0007669"/>
    <property type="project" value="InterPro"/>
</dbReference>
<dbReference type="Gramene" id="A03p29180.2_BraZ1">
    <property type="protein sequence ID" value="A03p29180.2_BraZ1.CDS"/>
    <property type="gene ID" value="A03g29180.2_BraZ1"/>
</dbReference>
<dbReference type="GO" id="GO:0019137">
    <property type="term" value="F:thioglucosidase activity"/>
    <property type="evidence" value="ECO:0007669"/>
    <property type="project" value="UniProtKB-EC"/>
</dbReference>
<evidence type="ECO:0000256" key="9">
    <source>
        <dbReference type="ARBA" id="ARBA00022723"/>
    </source>
</evidence>
<evidence type="ECO:0000256" key="1">
    <source>
        <dbReference type="ARBA" id="ARBA00003014"/>
    </source>
</evidence>
<dbReference type="Gene3D" id="3.20.20.80">
    <property type="entry name" value="Glycosidases"/>
    <property type="match status" value="1"/>
</dbReference>
<dbReference type="GO" id="GO:0046872">
    <property type="term" value="F:metal ion binding"/>
    <property type="evidence" value="ECO:0007669"/>
    <property type="project" value="UniProtKB-KW"/>
</dbReference>
<dbReference type="SUPFAM" id="SSF160527">
    <property type="entry name" value="V-type ATPase subunit E-like"/>
    <property type="match status" value="1"/>
</dbReference>
<evidence type="ECO:0000256" key="5">
    <source>
        <dbReference type="ARBA" id="ARBA00011738"/>
    </source>
</evidence>
<dbReference type="EMBL" id="LS974619">
    <property type="protein sequence ID" value="CAG7881575.1"/>
    <property type="molecule type" value="Genomic_DNA"/>
</dbReference>
<dbReference type="AlphaFoldDB" id="A0A8D9LP27"/>
<evidence type="ECO:0000256" key="2">
    <source>
        <dbReference type="ARBA" id="ARBA00004116"/>
    </source>
</evidence>
<comment type="subunit">
    <text evidence="5">Homodimer.</text>
</comment>
<evidence type="ECO:0000256" key="11">
    <source>
        <dbReference type="ARBA" id="ARBA00023065"/>
    </source>
</evidence>
<keyword evidence="10" id="KW-0862">Zinc</keyword>
<evidence type="ECO:0000256" key="12">
    <source>
        <dbReference type="ARBA" id="ARBA00032643"/>
    </source>
</evidence>
<feature type="non-terminal residue" evidence="17">
    <location>
        <position position="691"/>
    </location>
</feature>
<feature type="region of interest" description="Disordered" evidence="16">
    <location>
        <begin position="1"/>
        <end position="30"/>
    </location>
</feature>
<evidence type="ECO:0000256" key="8">
    <source>
        <dbReference type="ARBA" id="ARBA00022554"/>
    </source>
</evidence>
<evidence type="ECO:0000256" key="14">
    <source>
        <dbReference type="ARBA" id="ARBA00034026"/>
    </source>
</evidence>
<dbReference type="PANTHER" id="PTHR10353:SF231">
    <property type="entry name" value="THIOGLUCOSIDASE"/>
    <property type="match status" value="1"/>
</dbReference>
<organism evidence="17 18">
    <name type="scientific">Brassica campestris</name>
    <name type="common">Field mustard</name>
    <dbReference type="NCBI Taxonomy" id="3711"/>
    <lineage>
        <taxon>Eukaryota</taxon>
        <taxon>Viridiplantae</taxon>
        <taxon>Streptophyta</taxon>
        <taxon>Embryophyta</taxon>
        <taxon>Tracheophyta</taxon>
        <taxon>Spermatophyta</taxon>
        <taxon>Magnoliopsida</taxon>
        <taxon>eudicotyledons</taxon>
        <taxon>Gunneridae</taxon>
        <taxon>Pentapetalae</taxon>
        <taxon>rosids</taxon>
        <taxon>malvids</taxon>
        <taxon>Brassicales</taxon>
        <taxon>Brassicaceae</taxon>
        <taxon>Brassiceae</taxon>
        <taxon>Brassica</taxon>
    </lineage>
</organism>
<proteinExistence type="inferred from homology"/>
<evidence type="ECO:0000256" key="10">
    <source>
        <dbReference type="ARBA" id="ARBA00022833"/>
    </source>
</evidence>
<dbReference type="InterPro" id="IPR001360">
    <property type="entry name" value="Glyco_hydro_1"/>
</dbReference>
<accession>A0A8D9LP27</accession>
<evidence type="ECO:0000256" key="16">
    <source>
        <dbReference type="SAM" id="MobiDB-lite"/>
    </source>
</evidence>
<dbReference type="EC" id="3.2.1.147" evidence="6"/>
<keyword evidence="8" id="KW-0926">Vacuole</keyword>